<accession>A0AAV4LKS9</accession>
<gene>
    <name evidence="2" type="ORF">DNHGIG_39710</name>
</gene>
<dbReference type="Proteomes" id="UP001057291">
    <property type="component" value="Unassembled WGS sequence"/>
</dbReference>
<keyword evidence="3" id="KW-1185">Reference proteome</keyword>
<evidence type="ECO:0000259" key="1">
    <source>
        <dbReference type="Pfam" id="PF10668"/>
    </source>
</evidence>
<dbReference type="InterPro" id="IPR018925">
    <property type="entry name" value="XtmA-like_N"/>
</dbReference>
<organism evidence="2 3">
    <name type="scientific">Collibacillus ludicampi</name>
    <dbReference type="NCBI Taxonomy" id="2771369"/>
    <lineage>
        <taxon>Bacteria</taxon>
        <taxon>Bacillati</taxon>
        <taxon>Bacillota</taxon>
        <taxon>Bacilli</taxon>
        <taxon>Bacillales</taxon>
        <taxon>Alicyclobacillaceae</taxon>
        <taxon>Collibacillus</taxon>
    </lineage>
</organism>
<sequence>MARARSPDRDKAFELWQATGGTMKLKEIADALGVSERTVRGWKAKDDWDSRLNKTLQLERSAPNETERSGSLLQIEKRISWLEIETEYVTDISKKPCTLRELSEKYQVPFQTIKEYAAKNK</sequence>
<name>A0AAV4LKS9_9BACL</name>
<protein>
    <recommendedName>
        <fullName evidence="1">PBSX phage terminase small subunit-like N-terminal domain-containing protein</fullName>
    </recommendedName>
</protein>
<dbReference type="Pfam" id="PF10668">
    <property type="entry name" value="Phage_terminase"/>
    <property type="match status" value="1"/>
</dbReference>
<proteinExistence type="predicted"/>
<feature type="domain" description="PBSX phage terminase small subunit-like N-terminal" evidence="1">
    <location>
        <begin position="1"/>
        <end position="56"/>
    </location>
</feature>
<evidence type="ECO:0000313" key="2">
    <source>
        <dbReference type="EMBL" id="GIM48422.1"/>
    </source>
</evidence>
<reference evidence="2" key="1">
    <citation type="journal article" date="2023" name="Int. J. Syst. Evol. Microbiol.">
        <title>Collibacillus ludicampi gen. nov., sp. nov., a new soil bacterium of the family Alicyclobacillaceae.</title>
        <authorList>
            <person name="Jojima T."/>
            <person name="Ioku Y."/>
            <person name="Fukuta Y."/>
            <person name="Shirasaka N."/>
            <person name="Matsumura Y."/>
            <person name="Mori M."/>
        </authorList>
    </citation>
    <scope>NUCLEOTIDE SEQUENCE</scope>
    <source>
        <strain evidence="2">TP075</strain>
    </source>
</reference>
<dbReference type="EMBL" id="BOQE01000001">
    <property type="protein sequence ID" value="GIM48422.1"/>
    <property type="molecule type" value="Genomic_DNA"/>
</dbReference>
<dbReference type="RefSeq" id="WP_282201301.1">
    <property type="nucleotide sequence ID" value="NZ_BOQE01000001.1"/>
</dbReference>
<comment type="caution">
    <text evidence="2">The sequence shown here is derived from an EMBL/GenBank/DDBJ whole genome shotgun (WGS) entry which is preliminary data.</text>
</comment>
<dbReference type="AlphaFoldDB" id="A0AAV4LKS9"/>
<evidence type="ECO:0000313" key="3">
    <source>
        <dbReference type="Proteomes" id="UP001057291"/>
    </source>
</evidence>